<dbReference type="EMBL" id="AVPL01000042">
    <property type="protein sequence ID" value="KGN40395.1"/>
    <property type="molecule type" value="Genomic_DNA"/>
</dbReference>
<evidence type="ECO:0000313" key="1">
    <source>
        <dbReference type="EMBL" id="KGN40395.1"/>
    </source>
</evidence>
<proteinExistence type="predicted"/>
<accession>A0A0A0JSH6</accession>
<gene>
    <name evidence="1" type="ORF">N801_14410</name>
</gene>
<keyword evidence="2" id="KW-1185">Reference proteome</keyword>
<dbReference type="OrthoDB" id="3268648at2"/>
<dbReference type="STRING" id="1385519.N801_14410"/>
<evidence type="ECO:0008006" key="3">
    <source>
        <dbReference type="Google" id="ProtNLM"/>
    </source>
</evidence>
<evidence type="ECO:0000313" key="2">
    <source>
        <dbReference type="Proteomes" id="UP000030013"/>
    </source>
</evidence>
<dbReference type="InterPro" id="IPR036365">
    <property type="entry name" value="PGBD-like_sf"/>
</dbReference>
<dbReference type="Gene3D" id="1.10.101.10">
    <property type="entry name" value="PGBD-like superfamily/PGBD"/>
    <property type="match status" value="1"/>
</dbReference>
<protein>
    <recommendedName>
        <fullName evidence="3">Peptidoglycan binding-like domain-containing protein</fullName>
    </recommendedName>
</protein>
<comment type="caution">
    <text evidence="1">The sequence shown here is derived from an EMBL/GenBank/DDBJ whole genome shotgun (WGS) entry which is preliminary data.</text>
</comment>
<dbReference type="InterPro" id="IPR036366">
    <property type="entry name" value="PGBDSf"/>
</dbReference>
<dbReference type="SUPFAM" id="SSF47090">
    <property type="entry name" value="PGBD-like"/>
    <property type="match status" value="1"/>
</dbReference>
<dbReference type="eggNOG" id="COG3409">
    <property type="taxonomic scope" value="Bacteria"/>
</dbReference>
<reference evidence="1 2" key="1">
    <citation type="submission" date="2013-08" db="EMBL/GenBank/DDBJ databases">
        <title>The genome sequence of Knoellia aerolata.</title>
        <authorList>
            <person name="Zhu W."/>
            <person name="Wang G."/>
        </authorList>
    </citation>
    <scope>NUCLEOTIDE SEQUENCE [LARGE SCALE GENOMIC DNA]</scope>
    <source>
        <strain evidence="1 2">DSM 18566</strain>
    </source>
</reference>
<name>A0A0A0JSH6_9MICO</name>
<dbReference type="AlphaFoldDB" id="A0A0A0JSH6"/>
<dbReference type="Proteomes" id="UP000030013">
    <property type="component" value="Unassembled WGS sequence"/>
</dbReference>
<dbReference type="RefSeq" id="WP_035938846.1">
    <property type="nucleotide sequence ID" value="NZ_AVPL01000042.1"/>
</dbReference>
<organism evidence="1 2">
    <name type="scientific">Knoellia aerolata DSM 18566</name>
    <dbReference type="NCBI Taxonomy" id="1385519"/>
    <lineage>
        <taxon>Bacteria</taxon>
        <taxon>Bacillati</taxon>
        <taxon>Actinomycetota</taxon>
        <taxon>Actinomycetes</taxon>
        <taxon>Micrococcales</taxon>
        <taxon>Intrasporangiaceae</taxon>
        <taxon>Knoellia</taxon>
    </lineage>
</organism>
<sequence length="367" mass="37189">MGALALMGRRGAAAVALLLIPGTAFVAGRTSLAGVQEASAGRAPVATTVEWTVREERIGRTLRLPGTLRIVDTPGPLVGVAGMLTTLPPTEGRTVRSGDVVAAVDLRPIVAGQGSVPAFRALQVGAAGPDVAQLRTFLCAEKVLTACAADERFTSSVRAAVTRWQKALGVTQTGTVQPSDIMWLPRLPALVRPAATAAVGNRVTADDRPVLTASGAPRLEVRLTAAQAALVPAGAPVSFHKVTGRVTGASPAPSSGADGDEADRAMMLDVAGPDGRAPLCTTTGPCTTLLGRSLTRTVEVAVDVVPSLTGTGVPARSVLTGADGATYVRRADGTRAGVEVTATAGGLTIVDGLAVGDRILVNEQPRG</sequence>